<name>A0A6A4HYL6_9AGAR</name>
<dbReference type="CDD" id="cd00067">
    <property type="entry name" value="GAL4"/>
    <property type="match status" value="1"/>
</dbReference>
<protein>
    <recommendedName>
        <fullName evidence="2">Zn(2)-C6 fungal-type domain-containing protein</fullName>
    </recommendedName>
</protein>
<dbReference type="Gene3D" id="4.10.240.10">
    <property type="entry name" value="Zn(2)-C6 fungal-type DNA-binding domain"/>
    <property type="match status" value="1"/>
</dbReference>
<organism evidence="3 4">
    <name type="scientific">Gymnopus androsaceus JB14</name>
    <dbReference type="NCBI Taxonomy" id="1447944"/>
    <lineage>
        <taxon>Eukaryota</taxon>
        <taxon>Fungi</taxon>
        <taxon>Dikarya</taxon>
        <taxon>Basidiomycota</taxon>
        <taxon>Agaricomycotina</taxon>
        <taxon>Agaricomycetes</taxon>
        <taxon>Agaricomycetidae</taxon>
        <taxon>Agaricales</taxon>
        <taxon>Marasmiineae</taxon>
        <taxon>Omphalotaceae</taxon>
        <taxon>Gymnopus</taxon>
    </lineage>
</organism>
<evidence type="ECO:0000313" key="3">
    <source>
        <dbReference type="EMBL" id="KAE9403111.1"/>
    </source>
</evidence>
<dbReference type="AlphaFoldDB" id="A0A6A4HYL6"/>
<dbReference type="GO" id="GO:0008270">
    <property type="term" value="F:zinc ion binding"/>
    <property type="evidence" value="ECO:0007669"/>
    <property type="project" value="InterPro"/>
</dbReference>
<dbReference type="InterPro" id="IPR036864">
    <property type="entry name" value="Zn2-C6_fun-type_DNA-bd_sf"/>
</dbReference>
<feature type="domain" description="Zn(2)-C6 fungal-type" evidence="2">
    <location>
        <begin position="79"/>
        <end position="117"/>
    </location>
</feature>
<reference evidence="3" key="1">
    <citation type="journal article" date="2019" name="Environ. Microbiol.">
        <title>Fungal ecological strategies reflected in gene transcription - a case study of two litter decomposers.</title>
        <authorList>
            <person name="Barbi F."/>
            <person name="Kohler A."/>
            <person name="Barry K."/>
            <person name="Baskaran P."/>
            <person name="Daum C."/>
            <person name="Fauchery L."/>
            <person name="Ihrmark K."/>
            <person name="Kuo A."/>
            <person name="LaButti K."/>
            <person name="Lipzen A."/>
            <person name="Morin E."/>
            <person name="Grigoriev I.V."/>
            <person name="Henrissat B."/>
            <person name="Lindahl B."/>
            <person name="Martin F."/>
        </authorList>
    </citation>
    <scope>NUCLEOTIDE SEQUENCE</scope>
    <source>
        <strain evidence="3">JB14</strain>
    </source>
</reference>
<dbReference type="SUPFAM" id="SSF57701">
    <property type="entry name" value="Zn2/Cys6 DNA-binding domain"/>
    <property type="match status" value="1"/>
</dbReference>
<dbReference type="InterPro" id="IPR001138">
    <property type="entry name" value="Zn2Cys6_DnaBD"/>
</dbReference>
<evidence type="ECO:0000313" key="4">
    <source>
        <dbReference type="Proteomes" id="UP000799118"/>
    </source>
</evidence>
<dbReference type="PROSITE" id="PS50048">
    <property type="entry name" value="ZN2_CY6_FUNGAL_2"/>
    <property type="match status" value="1"/>
</dbReference>
<evidence type="ECO:0000259" key="2">
    <source>
        <dbReference type="PROSITE" id="PS50048"/>
    </source>
</evidence>
<accession>A0A6A4HYL6</accession>
<dbReference type="OrthoDB" id="39175at2759"/>
<dbReference type="GO" id="GO:0000981">
    <property type="term" value="F:DNA-binding transcription factor activity, RNA polymerase II-specific"/>
    <property type="evidence" value="ECO:0007669"/>
    <property type="project" value="InterPro"/>
</dbReference>
<gene>
    <name evidence="3" type="ORF">BT96DRAFT_917727</name>
</gene>
<keyword evidence="4" id="KW-1185">Reference proteome</keyword>
<feature type="compositionally biased region" description="Polar residues" evidence="1">
    <location>
        <begin position="1"/>
        <end position="18"/>
    </location>
</feature>
<dbReference type="EMBL" id="ML769428">
    <property type="protein sequence ID" value="KAE9403111.1"/>
    <property type="molecule type" value="Genomic_DNA"/>
</dbReference>
<sequence>MRIRSIQSPSGTVNSESPTLKLEYAPSPAPTIIPLAAPSPSEEEKSTRAGETAPMGLMRISPLPANRRPVEKKKVSGMACNFCRKRKIACGPPLAGLDGTVEKTCNQCQRRSRECVFPTENRRGLRKKKAS</sequence>
<proteinExistence type="predicted"/>
<evidence type="ECO:0000256" key="1">
    <source>
        <dbReference type="SAM" id="MobiDB-lite"/>
    </source>
</evidence>
<dbReference type="Proteomes" id="UP000799118">
    <property type="component" value="Unassembled WGS sequence"/>
</dbReference>
<feature type="region of interest" description="Disordered" evidence="1">
    <location>
        <begin position="1"/>
        <end position="71"/>
    </location>
</feature>